<evidence type="ECO:0000313" key="3">
    <source>
        <dbReference type="EMBL" id="CCH49667.1"/>
    </source>
</evidence>
<proteinExistence type="inferred from homology"/>
<keyword evidence="4" id="KW-1185">Reference proteome</keyword>
<name>M1WTK4_PSEP2</name>
<gene>
    <name evidence="3" type="primary">lysM</name>
    <name evidence="3" type="ordered locus">BN4_12432</name>
</gene>
<dbReference type="Gene3D" id="3.10.350.10">
    <property type="entry name" value="LysM domain"/>
    <property type="match status" value="1"/>
</dbReference>
<dbReference type="Pfam" id="PF01464">
    <property type="entry name" value="SLT"/>
    <property type="match status" value="1"/>
</dbReference>
<dbReference type="HOGENOM" id="CLU_009520_1_1_7"/>
<dbReference type="GO" id="GO:0000270">
    <property type="term" value="P:peptidoglycan metabolic process"/>
    <property type="evidence" value="ECO:0007669"/>
    <property type="project" value="InterPro"/>
</dbReference>
<dbReference type="eggNOG" id="COG0741">
    <property type="taxonomic scope" value="Bacteria"/>
</dbReference>
<feature type="domain" description="LysM" evidence="2">
    <location>
        <begin position="333"/>
        <end position="377"/>
    </location>
</feature>
<dbReference type="SMART" id="SM00257">
    <property type="entry name" value="LysM"/>
    <property type="match status" value="1"/>
</dbReference>
<accession>M1WTK4</accession>
<dbReference type="InterPro" id="IPR018392">
    <property type="entry name" value="LysM"/>
</dbReference>
<dbReference type="KEGG" id="dpi:BN4_12432"/>
<dbReference type="InterPro" id="IPR036779">
    <property type="entry name" value="LysM_dom_sf"/>
</dbReference>
<dbReference type="eggNOG" id="COG1388">
    <property type="taxonomic scope" value="Bacteria"/>
</dbReference>
<dbReference type="BioCyc" id="DPIE1322246:BN4_RS12205-MONOMER"/>
<comment type="similarity">
    <text evidence="1">Belongs to the transglycosylase Slt family.</text>
</comment>
<evidence type="ECO:0000256" key="1">
    <source>
        <dbReference type="ARBA" id="ARBA00007734"/>
    </source>
</evidence>
<sequence length="379" mass="43383">MRGKSGDALVPLRRFFFPFLAGLFCLVWAWSAPATPQETVQPLEESRFPSLESAIRIKGPVTFCGEFVPLHLPDVRERLEKELLLMLWDRAQVILWLKRSGRYFPHIETLLKGTGLPEDLKFIAVIESALRPHAGSGKGARGIWQFIATTGRKYGLTVNEYLDERRNFHLSTRAAIAYFKELHGLFNSWTLACAAYNMGEEGLKKRIEQQEVSDYYHLDLPTETERYILRAVAAKLILSNPSHYGFNLASNDYYTARKFDRVRLKHKYTAPVLIVAKAAGTYYKTIKDMNPQILTDVIPGGEHTVFLPEGAARNFAERYQPLIMKYRTQFRGMTYTVRSGDTLTRIAAKNNLPLWKLLKLNNLNRKSLIKPGQKLVIMK</sequence>
<dbReference type="GO" id="GO:0008933">
    <property type="term" value="F:peptidoglycan lytic transglycosylase activity"/>
    <property type="evidence" value="ECO:0007669"/>
    <property type="project" value="InterPro"/>
</dbReference>
<reference evidence="4" key="2">
    <citation type="journal article" date="2013" name="Stand. Genomic Sci.">
        <title>Complete genome sequence of Desulfocapsa sulfexigens, a marine deltaproteobacterium specialized in disproportionating inorganic sulfur compounds.</title>
        <authorList>
            <person name="Finster K.W."/>
            <person name="Kjeldsen K.U."/>
            <person name="Kube M."/>
            <person name="Reinhardt R."/>
            <person name="Mussmann M."/>
            <person name="Amann R."/>
            <person name="Schreiber L."/>
        </authorList>
    </citation>
    <scope>NUCLEOTIDE SEQUENCE [LARGE SCALE GENOMIC DNA]</scope>
    <source>
        <strain evidence="4">DSM 10523 / SB164P1</strain>
    </source>
</reference>
<dbReference type="InterPro" id="IPR000189">
    <property type="entry name" value="Transglyc_AS"/>
</dbReference>
<dbReference type="Proteomes" id="UP000011724">
    <property type="component" value="Chromosome"/>
</dbReference>
<evidence type="ECO:0000259" key="2">
    <source>
        <dbReference type="PROSITE" id="PS51782"/>
    </source>
</evidence>
<dbReference type="Gene3D" id="1.10.530.10">
    <property type="match status" value="1"/>
</dbReference>
<dbReference type="PATRIC" id="fig|879567.3.peg.2598"/>
<evidence type="ECO:0000313" key="4">
    <source>
        <dbReference type="Proteomes" id="UP000011724"/>
    </source>
</evidence>
<dbReference type="GO" id="GO:0016020">
    <property type="term" value="C:membrane"/>
    <property type="evidence" value="ECO:0007669"/>
    <property type="project" value="InterPro"/>
</dbReference>
<dbReference type="InterPro" id="IPR008258">
    <property type="entry name" value="Transglycosylase_SLT_dom_1"/>
</dbReference>
<dbReference type="CDD" id="cd00118">
    <property type="entry name" value="LysM"/>
    <property type="match status" value="1"/>
</dbReference>
<dbReference type="STRING" id="1322246.BN4_12432"/>
<reference evidence="3 4" key="1">
    <citation type="journal article" date="2013" name="PLoS ONE">
        <title>The first genomic and proteomic characterization of a deep-sea sulfate reducer: insights into the piezophilic lifestyle of Desulfovibrio piezophilus.</title>
        <authorList>
            <person name="Pradel N."/>
            <person name="Ji B."/>
            <person name="Gimenez G."/>
            <person name="Talla E."/>
            <person name="Lenoble P."/>
            <person name="Garel M."/>
            <person name="Tamburini C."/>
            <person name="Fourquet P."/>
            <person name="Lebrun R."/>
            <person name="Bertin P."/>
            <person name="Denis Y."/>
            <person name="Pophillat M."/>
            <person name="Barbe V."/>
            <person name="Ollivier B."/>
            <person name="Dolla A."/>
        </authorList>
    </citation>
    <scope>NUCLEOTIDE SEQUENCE [LARGE SCALE GENOMIC DNA]</scope>
    <source>
        <strain evidence="4">DSM 10523 / SB164P1</strain>
    </source>
</reference>
<dbReference type="SUPFAM" id="SSF53955">
    <property type="entry name" value="Lysozyme-like"/>
    <property type="match status" value="1"/>
</dbReference>
<dbReference type="Pfam" id="PF01476">
    <property type="entry name" value="LysM"/>
    <property type="match status" value="1"/>
</dbReference>
<organism evidence="3 4">
    <name type="scientific">Pseudodesulfovibrio piezophilus (strain DSM 21447 / JCM 15486 / C1TLV30)</name>
    <name type="common">Desulfovibrio piezophilus</name>
    <dbReference type="NCBI Taxonomy" id="1322246"/>
    <lineage>
        <taxon>Bacteria</taxon>
        <taxon>Pseudomonadati</taxon>
        <taxon>Thermodesulfobacteriota</taxon>
        <taxon>Desulfovibrionia</taxon>
        <taxon>Desulfovibrionales</taxon>
        <taxon>Desulfovibrionaceae</taxon>
    </lineage>
</organism>
<dbReference type="PROSITE" id="PS51782">
    <property type="entry name" value="LYSM"/>
    <property type="match status" value="1"/>
</dbReference>
<dbReference type="AlphaFoldDB" id="M1WTK4"/>
<dbReference type="InterPro" id="IPR023346">
    <property type="entry name" value="Lysozyme-like_dom_sf"/>
</dbReference>
<dbReference type="CDD" id="cd16894">
    <property type="entry name" value="MltD-like"/>
    <property type="match status" value="1"/>
</dbReference>
<dbReference type="SUPFAM" id="SSF54106">
    <property type="entry name" value="LysM domain"/>
    <property type="match status" value="1"/>
</dbReference>
<protein>
    <submittedName>
        <fullName evidence="3">LysM domain protein</fullName>
    </submittedName>
</protein>
<dbReference type="EMBL" id="FO203427">
    <property type="protein sequence ID" value="CCH49667.1"/>
    <property type="molecule type" value="Genomic_DNA"/>
</dbReference>
<dbReference type="PROSITE" id="PS00922">
    <property type="entry name" value="TRANSGLYCOSYLASE"/>
    <property type="match status" value="1"/>
</dbReference>